<dbReference type="Gene3D" id="3.40.50.880">
    <property type="match status" value="1"/>
</dbReference>
<dbReference type="AlphaFoldDB" id="A0A378YLE6"/>
<name>A0A378YLE6_9NOCA</name>
<dbReference type="RefSeq" id="WP_039818947.1">
    <property type="nucleotide sequence ID" value="NZ_UGRY01000002.1"/>
</dbReference>
<dbReference type="EMBL" id="UGRY01000002">
    <property type="protein sequence ID" value="SUA77638.1"/>
    <property type="molecule type" value="Genomic_DNA"/>
</dbReference>
<dbReference type="Pfam" id="PF01965">
    <property type="entry name" value="DJ-1_PfpI"/>
    <property type="match status" value="1"/>
</dbReference>
<accession>A0A378YLE6</accession>
<protein>
    <submittedName>
        <fullName evidence="2">Transcriptional activator FtrA</fullName>
    </submittedName>
</protein>
<dbReference type="STRING" id="1406858.GCA_000710895_04933"/>
<dbReference type="CDD" id="cd03139">
    <property type="entry name" value="GATase1_PfpI_2"/>
    <property type="match status" value="1"/>
</dbReference>
<evidence type="ECO:0000313" key="2">
    <source>
        <dbReference type="EMBL" id="SUA77638.1"/>
    </source>
</evidence>
<dbReference type="PANTHER" id="PTHR43130">
    <property type="entry name" value="ARAC-FAMILY TRANSCRIPTIONAL REGULATOR"/>
    <property type="match status" value="1"/>
</dbReference>
<keyword evidence="3" id="KW-1185">Reference proteome</keyword>
<dbReference type="OrthoDB" id="4265717at2"/>
<dbReference type="SUPFAM" id="SSF52317">
    <property type="entry name" value="Class I glutamine amidotransferase-like"/>
    <property type="match status" value="1"/>
</dbReference>
<sequence length="245" mass="26227">MTFQTAIVLYPGMTVLDAIGPYEVLRLLPDSELRFVSNEVGPIVSDSGVLVLGATHTFAETPAPDLVLVPGSEAATTEAMANGELIAWLRAVHPNTQWTTSVCSGALVLAAADILRGHPATTHWSAQPALAAFGAESRPHDRMVRSGKIVTAAGVSAGIDLGLWLVGEIAGTERAEMAQLVIEYDPQPPFDTGHPDKAPAALLRRTRLEMSTRVVTPRVPLDVATAMWRLTLNRIRDRAAKRAKV</sequence>
<organism evidence="2 3">
    <name type="scientific">Nocardia otitidiscaviarum</name>
    <dbReference type="NCBI Taxonomy" id="1823"/>
    <lineage>
        <taxon>Bacteria</taxon>
        <taxon>Bacillati</taxon>
        <taxon>Actinomycetota</taxon>
        <taxon>Actinomycetes</taxon>
        <taxon>Mycobacteriales</taxon>
        <taxon>Nocardiaceae</taxon>
        <taxon>Nocardia</taxon>
    </lineage>
</organism>
<reference evidence="2 3" key="1">
    <citation type="submission" date="2018-06" db="EMBL/GenBank/DDBJ databases">
        <authorList>
            <consortium name="Pathogen Informatics"/>
            <person name="Doyle S."/>
        </authorList>
    </citation>
    <scope>NUCLEOTIDE SEQUENCE [LARGE SCALE GENOMIC DNA]</scope>
    <source>
        <strain evidence="2 3">NCTC1934</strain>
    </source>
</reference>
<proteinExistence type="predicted"/>
<dbReference type="PANTHER" id="PTHR43130:SF2">
    <property type="entry name" value="DJ-1_PFPI DOMAIN-CONTAINING PROTEIN"/>
    <property type="match status" value="1"/>
</dbReference>
<dbReference type="InterPro" id="IPR052158">
    <property type="entry name" value="INH-QAR"/>
</dbReference>
<evidence type="ECO:0000313" key="3">
    <source>
        <dbReference type="Proteomes" id="UP000255467"/>
    </source>
</evidence>
<evidence type="ECO:0000259" key="1">
    <source>
        <dbReference type="Pfam" id="PF01965"/>
    </source>
</evidence>
<dbReference type="InterPro" id="IPR029062">
    <property type="entry name" value="Class_I_gatase-like"/>
</dbReference>
<dbReference type="Proteomes" id="UP000255467">
    <property type="component" value="Unassembled WGS sequence"/>
</dbReference>
<gene>
    <name evidence="2" type="ORF">NCTC1934_03118</name>
</gene>
<feature type="domain" description="DJ-1/PfpI" evidence="1">
    <location>
        <begin position="6"/>
        <end position="166"/>
    </location>
</feature>
<dbReference type="InterPro" id="IPR002818">
    <property type="entry name" value="DJ-1/PfpI"/>
</dbReference>
<dbReference type="GO" id="GO:0006355">
    <property type="term" value="P:regulation of DNA-templated transcription"/>
    <property type="evidence" value="ECO:0007669"/>
    <property type="project" value="TreeGrafter"/>
</dbReference>